<dbReference type="PANTHER" id="PTHR24221">
    <property type="entry name" value="ATP-BINDING CASSETTE SUB-FAMILY B"/>
    <property type="match status" value="1"/>
</dbReference>
<dbReference type="Pfam" id="PF00005">
    <property type="entry name" value="ABC_tran"/>
    <property type="match status" value="1"/>
</dbReference>
<keyword evidence="8 9" id="KW-0472">Membrane</keyword>
<keyword evidence="13" id="KW-1185">Reference proteome</keyword>
<dbReference type="GO" id="GO:0016887">
    <property type="term" value="F:ATP hydrolysis activity"/>
    <property type="evidence" value="ECO:0007669"/>
    <property type="project" value="InterPro"/>
</dbReference>
<evidence type="ECO:0000256" key="1">
    <source>
        <dbReference type="ARBA" id="ARBA00004651"/>
    </source>
</evidence>
<evidence type="ECO:0000259" key="10">
    <source>
        <dbReference type="PROSITE" id="PS50893"/>
    </source>
</evidence>
<dbReference type="InterPro" id="IPR017871">
    <property type="entry name" value="ABC_transporter-like_CS"/>
</dbReference>
<evidence type="ECO:0000256" key="2">
    <source>
        <dbReference type="ARBA" id="ARBA00022448"/>
    </source>
</evidence>
<feature type="domain" description="ABC transporter" evidence="10">
    <location>
        <begin position="731"/>
        <end position="962"/>
    </location>
</feature>
<dbReference type="GO" id="GO:0005886">
    <property type="term" value="C:plasma membrane"/>
    <property type="evidence" value="ECO:0007669"/>
    <property type="project" value="UniProtKB-SubCell"/>
</dbReference>
<sequence>MTASSTPVPAVIASSGAPRVLTGRRALAVGPGEGLWRVVEGTVLVFAVAAPALHGEGEDSRAGDLRRHLLFTGAPGDVLPAINVPAARAGAATAFEILAFGAPRATVEPMAAADPAALDRWVGALSAAAARLVHPQPFADARVDAPGPANMRAGVRTGGPSGGVLWIEGAGAAAFLDVADCDARQPFPLAGAACLTTIAPTPEAYASTTAEVVADGRWRDGLARFHAALFDAYGTNLALALADEYNRARERTEREEDAVAESLATARAIFGDAGPKRSPAGDGDPLVRAVAVIATALGARPPVPDPLDDDLPTPERVERLVATSGLAQRAVTLRDGWWRRRTQATLATLDDGTPLALLPAGRNGMRAIFGDGRPGGRVGKALAARIDRRATALYPTLEARQLGARDLLAMALAGSGADARALLLLSLLAAILGAAPPVALGYLVEVAIPLGELRAVTVTAVVLLVAGAATALLEYARNLSLVRIETLAEASAQPALMDRVLRLPLAAFREMSAGEMTQRTLGVTAMRRLLARSAATGVVGGVFAAANLVVMAAASPALTLAALAVTGAAGVVVALAVAAVLTSQRMALAVNGVAAGISLQLLRAIDKIRVASAERSAFATFMGYYARERAHLARSRRAEAVVAVAAGVTPLAGVLAVFSLVALAGVSIGTGAFAVFLAAFVSFTLGLVVLARTSATVLAAVILFERLAPILAAAAEVPAGARHPGRLSGSVQVDRVSFSYAPDGPKVIDEVSLSVAPGEFVALVGPSGSGKSTLLRLMLGLARPTVGGVFYDGSDLSHLDIDAVRRQFGVVLQDGKLFPGPILDNVRTHARVDVDAVWRALRLAGMERDVRGMPMGLHTVISDGRSLSGGQRQRLLLARALVSRPRMLFLDEATSALDQTTQAEIAANIDRLDVTRIVVAHRLSTTRNADRILVMAKGRVVEEGTYESLMAEGTLFPALARRQLAGVGEADEG</sequence>
<dbReference type="PROSITE" id="PS00211">
    <property type="entry name" value="ABC_TRANSPORTER_1"/>
    <property type="match status" value="1"/>
</dbReference>
<evidence type="ECO:0000256" key="8">
    <source>
        <dbReference type="ARBA" id="ARBA00023136"/>
    </source>
</evidence>
<protein>
    <submittedName>
        <fullName evidence="12">NHLM bacteriocin system ABC transporter ATP-binding protein</fullName>
    </submittedName>
</protein>
<dbReference type="GO" id="GO:0034040">
    <property type="term" value="F:ATPase-coupled lipid transmembrane transporter activity"/>
    <property type="evidence" value="ECO:0007669"/>
    <property type="project" value="TreeGrafter"/>
</dbReference>
<dbReference type="PROSITE" id="PS50893">
    <property type="entry name" value="ABC_TRANSPORTER_2"/>
    <property type="match status" value="1"/>
</dbReference>
<keyword evidence="5" id="KW-0547">Nucleotide-binding</keyword>
<dbReference type="SUPFAM" id="SSF90123">
    <property type="entry name" value="ABC transporter transmembrane region"/>
    <property type="match status" value="1"/>
</dbReference>
<dbReference type="GO" id="GO:0140359">
    <property type="term" value="F:ABC-type transporter activity"/>
    <property type="evidence" value="ECO:0007669"/>
    <property type="project" value="InterPro"/>
</dbReference>
<feature type="transmembrane region" description="Helical" evidence="9">
    <location>
        <begin position="560"/>
        <end position="581"/>
    </location>
</feature>
<feature type="transmembrane region" description="Helical" evidence="9">
    <location>
        <begin position="672"/>
        <end position="704"/>
    </location>
</feature>
<evidence type="ECO:0000256" key="9">
    <source>
        <dbReference type="SAM" id="Phobius"/>
    </source>
</evidence>
<dbReference type="AlphaFoldDB" id="A0A3N1KTX0"/>
<feature type="transmembrane region" description="Helical" evidence="9">
    <location>
        <begin position="422"/>
        <end position="443"/>
    </location>
</feature>
<evidence type="ECO:0000256" key="5">
    <source>
        <dbReference type="ARBA" id="ARBA00022741"/>
    </source>
</evidence>
<dbReference type="InterPro" id="IPR003439">
    <property type="entry name" value="ABC_transporter-like_ATP-bd"/>
</dbReference>
<evidence type="ECO:0000256" key="4">
    <source>
        <dbReference type="ARBA" id="ARBA00022692"/>
    </source>
</evidence>
<comment type="subcellular location">
    <subcellularLocation>
        <location evidence="1">Cell membrane</location>
        <topology evidence="1">Multi-pass membrane protein</topology>
    </subcellularLocation>
</comment>
<keyword evidence="4 9" id="KW-0812">Transmembrane</keyword>
<dbReference type="SMART" id="SM00382">
    <property type="entry name" value="AAA"/>
    <property type="match status" value="1"/>
</dbReference>
<name>A0A3N1KTX0_9PROT</name>
<reference evidence="12 13" key="1">
    <citation type="submission" date="2018-11" db="EMBL/GenBank/DDBJ databases">
        <title>Genomic Encyclopedia of Type Strains, Phase IV (KMG-IV): sequencing the most valuable type-strain genomes for metagenomic binning, comparative biology and taxonomic classification.</title>
        <authorList>
            <person name="Goeker M."/>
        </authorList>
    </citation>
    <scope>NUCLEOTIDE SEQUENCE [LARGE SCALE GENOMIC DNA]</scope>
    <source>
        <strain evidence="12 13">DSM 5900</strain>
    </source>
</reference>
<dbReference type="Gene3D" id="1.20.1560.10">
    <property type="entry name" value="ABC transporter type 1, transmembrane domain"/>
    <property type="match status" value="1"/>
</dbReference>
<dbReference type="InterPro" id="IPR011527">
    <property type="entry name" value="ABC1_TM_dom"/>
</dbReference>
<dbReference type="FunFam" id="3.40.50.300:FF:000299">
    <property type="entry name" value="ABC transporter ATP-binding protein/permease"/>
    <property type="match status" value="1"/>
</dbReference>
<evidence type="ECO:0000259" key="11">
    <source>
        <dbReference type="PROSITE" id="PS50929"/>
    </source>
</evidence>
<keyword evidence="6 12" id="KW-0067">ATP-binding</keyword>
<dbReference type="EMBL" id="RJKX01000020">
    <property type="protein sequence ID" value="ROP80805.1"/>
    <property type="molecule type" value="Genomic_DNA"/>
</dbReference>
<feature type="domain" description="ABC transmembrane type-1" evidence="11">
    <location>
        <begin position="421"/>
        <end position="699"/>
    </location>
</feature>
<dbReference type="PANTHER" id="PTHR24221:SF654">
    <property type="entry name" value="ATP-BINDING CASSETTE SUB-FAMILY B MEMBER 6"/>
    <property type="match status" value="1"/>
</dbReference>
<proteinExistence type="predicted"/>
<dbReference type="InterPro" id="IPR036640">
    <property type="entry name" value="ABC1_TM_sf"/>
</dbReference>
<dbReference type="PROSITE" id="PS50929">
    <property type="entry name" value="ABC_TM1F"/>
    <property type="match status" value="1"/>
</dbReference>
<feature type="transmembrane region" description="Helical" evidence="9">
    <location>
        <begin position="455"/>
        <end position="473"/>
    </location>
</feature>
<evidence type="ECO:0000313" key="12">
    <source>
        <dbReference type="EMBL" id="ROP80805.1"/>
    </source>
</evidence>
<dbReference type="RefSeq" id="WP_142235832.1">
    <property type="nucleotide sequence ID" value="NZ_AP019700.1"/>
</dbReference>
<accession>A0A3N1KTX0</accession>
<evidence type="ECO:0000313" key="13">
    <source>
        <dbReference type="Proteomes" id="UP000278222"/>
    </source>
</evidence>
<feature type="transmembrane region" description="Helical" evidence="9">
    <location>
        <begin position="640"/>
        <end position="666"/>
    </location>
</feature>
<evidence type="ECO:0000256" key="3">
    <source>
        <dbReference type="ARBA" id="ARBA00022475"/>
    </source>
</evidence>
<evidence type="ECO:0000256" key="7">
    <source>
        <dbReference type="ARBA" id="ARBA00022989"/>
    </source>
</evidence>
<organism evidence="12 13">
    <name type="scientific">Stella humosa</name>
    <dbReference type="NCBI Taxonomy" id="94"/>
    <lineage>
        <taxon>Bacteria</taxon>
        <taxon>Pseudomonadati</taxon>
        <taxon>Pseudomonadota</taxon>
        <taxon>Alphaproteobacteria</taxon>
        <taxon>Rhodospirillales</taxon>
        <taxon>Stellaceae</taxon>
        <taxon>Stella</taxon>
    </lineage>
</organism>
<dbReference type="SUPFAM" id="SSF52540">
    <property type="entry name" value="P-loop containing nucleoside triphosphate hydrolases"/>
    <property type="match status" value="1"/>
</dbReference>
<dbReference type="OrthoDB" id="9787557at2"/>
<dbReference type="GO" id="GO:0005524">
    <property type="term" value="F:ATP binding"/>
    <property type="evidence" value="ECO:0007669"/>
    <property type="project" value="UniProtKB-KW"/>
</dbReference>
<dbReference type="InterPro" id="IPR039421">
    <property type="entry name" value="Type_1_exporter"/>
</dbReference>
<dbReference type="InterPro" id="IPR027417">
    <property type="entry name" value="P-loop_NTPase"/>
</dbReference>
<evidence type="ECO:0000256" key="6">
    <source>
        <dbReference type="ARBA" id="ARBA00022840"/>
    </source>
</evidence>
<gene>
    <name evidence="12" type="ORF">EDC65_5452</name>
</gene>
<dbReference type="Pfam" id="PF00664">
    <property type="entry name" value="ABC_membrane"/>
    <property type="match status" value="1"/>
</dbReference>
<dbReference type="InterPro" id="IPR003593">
    <property type="entry name" value="AAA+_ATPase"/>
</dbReference>
<feature type="transmembrane region" description="Helical" evidence="9">
    <location>
        <begin position="529"/>
        <end position="554"/>
    </location>
</feature>
<comment type="caution">
    <text evidence="12">The sequence shown here is derived from an EMBL/GenBank/DDBJ whole genome shotgun (WGS) entry which is preliminary data.</text>
</comment>
<keyword evidence="2" id="KW-0813">Transport</keyword>
<keyword evidence="7 9" id="KW-1133">Transmembrane helix</keyword>
<dbReference type="Proteomes" id="UP000278222">
    <property type="component" value="Unassembled WGS sequence"/>
</dbReference>
<keyword evidence="3" id="KW-1003">Cell membrane</keyword>
<dbReference type="Gene3D" id="3.40.50.300">
    <property type="entry name" value="P-loop containing nucleotide triphosphate hydrolases"/>
    <property type="match status" value="1"/>
</dbReference>